<protein>
    <submittedName>
        <fullName evidence="4">Predicted phage phi-C31 gp36 major capsid-like protein</fullName>
    </submittedName>
</protein>
<gene>
    <name evidence="4" type="ORF">NCTC12967_01541</name>
</gene>
<evidence type="ECO:0000313" key="4">
    <source>
        <dbReference type="EMBL" id="VEH70246.1"/>
    </source>
</evidence>
<dbReference type="InterPro" id="IPR024455">
    <property type="entry name" value="Phage_capsid"/>
</dbReference>
<feature type="domain" description="Phage capsid-like C-terminal" evidence="3">
    <location>
        <begin position="109"/>
        <end position="266"/>
    </location>
</feature>
<name>A0A448MYN6_9ACTN</name>
<evidence type="ECO:0000256" key="1">
    <source>
        <dbReference type="ARBA" id="ARBA00004328"/>
    </source>
</evidence>
<accession>A0A448MYN6</accession>
<feature type="region of interest" description="Disordered" evidence="2">
    <location>
        <begin position="41"/>
        <end position="75"/>
    </location>
</feature>
<feature type="compositionally biased region" description="Basic and acidic residues" evidence="2">
    <location>
        <begin position="44"/>
        <end position="54"/>
    </location>
</feature>
<dbReference type="NCBIfam" id="TIGR01554">
    <property type="entry name" value="major_cap_HK97"/>
    <property type="match status" value="1"/>
</dbReference>
<dbReference type="Proteomes" id="UP000273044">
    <property type="component" value="Chromosome"/>
</dbReference>
<sequence length="271" mass="29250">MTSSETAKAFLDDHRNTDGILSAEDDATYARMEADIDALTNEISRSERAQRRDTATTLASIPGDTEPEPAPSNHRATDTYKQAFWNAMRLNASPPEVRNALPEGVDAEGGYLVPDEFERTLVQSMADQNIIRPLARVIQTTSEYRKIPIVATHGTATWLDEGSAYTEPDAKFIQLSLSAHKLGTFLKISEELLNDAAFDVEAYLTAEFARRIGAAEEEAFIAGDGKGKPTGIFDATAGAQDGVTAATAADITADELIDLHYAPLTARTPSG</sequence>
<keyword evidence="5" id="KW-1185">Reference proteome</keyword>
<proteinExistence type="predicted"/>
<evidence type="ECO:0000259" key="3">
    <source>
        <dbReference type="Pfam" id="PF05065"/>
    </source>
</evidence>
<dbReference type="Pfam" id="PF05065">
    <property type="entry name" value="Phage_capsid"/>
    <property type="match status" value="1"/>
</dbReference>
<feature type="region of interest" description="Disordered" evidence="2">
    <location>
        <begin position="1"/>
        <end position="25"/>
    </location>
</feature>
<organism evidence="4 5">
    <name type="scientific">Arachnia propionica</name>
    <dbReference type="NCBI Taxonomy" id="1750"/>
    <lineage>
        <taxon>Bacteria</taxon>
        <taxon>Bacillati</taxon>
        <taxon>Actinomycetota</taxon>
        <taxon>Actinomycetes</taxon>
        <taxon>Propionibacteriales</taxon>
        <taxon>Propionibacteriaceae</taxon>
        <taxon>Arachnia</taxon>
    </lineage>
</organism>
<evidence type="ECO:0000313" key="5">
    <source>
        <dbReference type="Proteomes" id="UP000273044"/>
    </source>
</evidence>
<dbReference type="InterPro" id="IPR054612">
    <property type="entry name" value="Phage_capsid-like_C"/>
</dbReference>
<dbReference type="AlphaFoldDB" id="A0A448MYN6"/>
<dbReference type="Gene3D" id="3.30.2400.10">
    <property type="entry name" value="Major capsid protein gp5"/>
    <property type="match status" value="1"/>
</dbReference>
<dbReference type="EMBL" id="LR134406">
    <property type="protein sequence ID" value="VEH70246.1"/>
    <property type="molecule type" value="Genomic_DNA"/>
</dbReference>
<reference evidence="4 5" key="1">
    <citation type="submission" date="2018-12" db="EMBL/GenBank/DDBJ databases">
        <authorList>
            <consortium name="Pathogen Informatics"/>
        </authorList>
    </citation>
    <scope>NUCLEOTIDE SEQUENCE [LARGE SCALE GENOMIC DNA]</scope>
    <source>
        <strain evidence="4 5">NCTC12967</strain>
    </source>
</reference>
<evidence type="ECO:0000256" key="2">
    <source>
        <dbReference type="SAM" id="MobiDB-lite"/>
    </source>
</evidence>
<dbReference type="SUPFAM" id="SSF56563">
    <property type="entry name" value="Major capsid protein gp5"/>
    <property type="match status" value="1"/>
</dbReference>
<comment type="subcellular location">
    <subcellularLocation>
        <location evidence="1">Virion</location>
    </subcellularLocation>
</comment>